<dbReference type="Pfam" id="PF02575">
    <property type="entry name" value="YbaB_DNA_bd"/>
    <property type="match status" value="1"/>
</dbReference>
<proteinExistence type="predicted"/>
<gene>
    <name evidence="1" type="ORF">QRX50_39650</name>
</gene>
<keyword evidence="2" id="KW-1185">Reference proteome</keyword>
<name>A0A9Y2IF89_9PSEU</name>
<dbReference type="GO" id="GO:0003677">
    <property type="term" value="F:DNA binding"/>
    <property type="evidence" value="ECO:0007669"/>
    <property type="project" value="InterPro"/>
</dbReference>
<dbReference type="Proteomes" id="UP001236014">
    <property type="component" value="Chromosome"/>
</dbReference>
<dbReference type="EMBL" id="CP127294">
    <property type="protein sequence ID" value="WIX77463.1"/>
    <property type="molecule type" value="Genomic_DNA"/>
</dbReference>
<sequence length="101" mass="11235">MGNRVVLTYEPVAFDRLAEEIRGIQRELAAVVEEAESDDGLVFVKVDARGDVVELDLDPRIYRTHDSAALARTIAETCRAARAKADARPFELTRSQLSLPH</sequence>
<evidence type="ECO:0000313" key="2">
    <source>
        <dbReference type="Proteomes" id="UP001236014"/>
    </source>
</evidence>
<evidence type="ECO:0000313" key="1">
    <source>
        <dbReference type="EMBL" id="WIX77463.1"/>
    </source>
</evidence>
<accession>A0A9Y2IF89</accession>
<protein>
    <submittedName>
        <fullName evidence="1">YbaB/EbfC family nucleoid-associated protein</fullName>
    </submittedName>
</protein>
<dbReference type="RefSeq" id="WP_285968204.1">
    <property type="nucleotide sequence ID" value="NZ_CP127294.1"/>
</dbReference>
<organism evidence="1 2">
    <name type="scientific">Amycolatopsis carbonis</name>
    <dbReference type="NCBI Taxonomy" id="715471"/>
    <lineage>
        <taxon>Bacteria</taxon>
        <taxon>Bacillati</taxon>
        <taxon>Actinomycetota</taxon>
        <taxon>Actinomycetes</taxon>
        <taxon>Pseudonocardiales</taxon>
        <taxon>Pseudonocardiaceae</taxon>
        <taxon>Amycolatopsis</taxon>
    </lineage>
</organism>
<reference evidence="1 2" key="1">
    <citation type="submission" date="2023-06" db="EMBL/GenBank/DDBJ databases">
        <authorList>
            <person name="Oyuntsetseg B."/>
            <person name="Kim S.B."/>
        </authorList>
    </citation>
    <scope>NUCLEOTIDE SEQUENCE [LARGE SCALE GENOMIC DNA]</scope>
    <source>
        <strain evidence="1 2">2-15</strain>
    </source>
</reference>
<dbReference type="InterPro" id="IPR004401">
    <property type="entry name" value="YbaB/EbfC"/>
</dbReference>
<dbReference type="KEGG" id="acab:QRX50_39650"/>
<dbReference type="InterPro" id="IPR036894">
    <property type="entry name" value="YbaB-like_sf"/>
</dbReference>
<dbReference type="Gene3D" id="3.30.1310.10">
    <property type="entry name" value="Nucleoid-associated protein YbaB-like domain"/>
    <property type="match status" value="1"/>
</dbReference>
<dbReference type="SUPFAM" id="SSF82607">
    <property type="entry name" value="YbaB-like"/>
    <property type="match status" value="1"/>
</dbReference>
<dbReference type="AlphaFoldDB" id="A0A9Y2IF89"/>